<accession>A0A2I1HRS6</accession>
<keyword evidence="2" id="KW-1185">Reference proteome</keyword>
<comment type="caution">
    <text evidence="1">The sequence shown here is derived from an EMBL/GenBank/DDBJ whole genome shotgun (WGS) entry which is preliminary data.</text>
</comment>
<protein>
    <submittedName>
        <fullName evidence="1">Uncharacterized protein</fullName>
    </submittedName>
</protein>
<organism evidence="1 2">
    <name type="scientific">Rhizophagus irregularis</name>
    <dbReference type="NCBI Taxonomy" id="588596"/>
    <lineage>
        <taxon>Eukaryota</taxon>
        <taxon>Fungi</taxon>
        <taxon>Fungi incertae sedis</taxon>
        <taxon>Mucoromycota</taxon>
        <taxon>Glomeromycotina</taxon>
        <taxon>Glomeromycetes</taxon>
        <taxon>Glomerales</taxon>
        <taxon>Glomeraceae</taxon>
        <taxon>Rhizophagus</taxon>
    </lineage>
</organism>
<sequence length="93" mass="10734">MVNTSFFFLGGSFGALWMQAFGKIYGRIEFQKLPIYSVPSFLGLWTYGHDFCLLDLQAYGILIDLKHGNLVLTLRVWDALDLDGHVSRRVEFW</sequence>
<proteinExistence type="predicted"/>
<name>A0A2I1HRS6_9GLOM</name>
<dbReference type="Proteomes" id="UP000234323">
    <property type="component" value="Unassembled WGS sequence"/>
</dbReference>
<reference evidence="1 2" key="1">
    <citation type="submission" date="2015-10" db="EMBL/GenBank/DDBJ databases">
        <title>Genome analyses suggest a sexual origin of heterokaryosis in a supposedly ancient asexual fungus.</title>
        <authorList>
            <person name="Ropars J."/>
            <person name="Sedzielewska K."/>
            <person name="Noel J."/>
            <person name="Charron P."/>
            <person name="Farinelli L."/>
            <person name="Marton T."/>
            <person name="Kruger M."/>
            <person name="Pelin A."/>
            <person name="Brachmann A."/>
            <person name="Corradi N."/>
        </authorList>
    </citation>
    <scope>NUCLEOTIDE SEQUENCE [LARGE SCALE GENOMIC DNA]</scope>
    <source>
        <strain evidence="1 2">A4</strain>
    </source>
</reference>
<evidence type="ECO:0000313" key="2">
    <source>
        <dbReference type="Proteomes" id="UP000234323"/>
    </source>
</evidence>
<evidence type="ECO:0000313" key="1">
    <source>
        <dbReference type="EMBL" id="PKY61503.1"/>
    </source>
</evidence>
<gene>
    <name evidence="1" type="ORF">RhiirA4_486570</name>
</gene>
<dbReference type="EMBL" id="LLXI01005443">
    <property type="protein sequence ID" value="PKY61503.1"/>
    <property type="molecule type" value="Genomic_DNA"/>
</dbReference>
<dbReference type="AlphaFoldDB" id="A0A2I1HRS6"/>